<organism evidence="1">
    <name type="scientific">Hexamita inflata</name>
    <dbReference type="NCBI Taxonomy" id="28002"/>
    <lineage>
        <taxon>Eukaryota</taxon>
        <taxon>Metamonada</taxon>
        <taxon>Diplomonadida</taxon>
        <taxon>Hexamitidae</taxon>
        <taxon>Hexamitinae</taxon>
        <taxon>Hexamita</taxon>
    </lineage>
</organism>
<keyword evidence="3" id="KW-1185">Reference proteome</keyword>
<proteinExistence type="predicted"/>
<evidence type="ECO:0000313" key="2">
    <source>
        <dbReference type="EMBL" id="CAL6034421.1"/>
    </source>
</evidence>
<evidence type="ECO:0000313" key="3">
    <source>
        <dbReference type="Proteomes" id="UP001642409"/>
    </source>
</evidence>
<comment type="caution">
    <text evidence="1">The sequence shown here is derived from an EMBL/GenBank/DDBJ whole genome shotgun (WGS) entry which is preliminary data.</text>
</comment>
<reference evidence="2 3" key="2">
    <citation type="submission" date="2024-07" db="EMBL/GenBank/DDBJ databases">
        <authorList>
            <person name="Akdeniz Z."/>
        </authorList>
    </citation>
    <scope>NUCLEOTIDE SEQUENCE [LARGE SCALE GENOMIC DNA]</scope>
</reference>
<dbReference type="EMBL" id="CATOUU010001183">
    <property type="protein sequence ID" value="CAI9978138.1"/>
    <property type="molecule type" value="Genomic_DNA"/>
</dbReference>
<reference evidence="1" key="1">
    <citation type="submission" date="2023-06" db="EMBL/GenBank/DDBJ databases">
        <authorList>
            <person name="Kurt Z."/>
        </authorList>
    </citation>
    <scope>NUCLEOTIDE SEQUENCE</scope>
</reference>
<accession>A0AA86RR86</accession>
<dbReference type="EMBL" id="CAXDID020000128">
    <property type="protein sequence ID" value="CAL6034421.1"/>
    <property type="molecule type" value="Genomic_DNA"/>
</dbReference>
<sequence length="492" mass="57277">MPFTIINNSTYLQFEQVDHSDCLQISSDQLRVKYDKISISSKSKTNENFISHEILQRTYNIYVYNCFVDLSQFTGNLENIHLDNCMCTGKLGYVKIQNFVITNTQITSKQTEYASILQIQIFINEPSKINFLDLEQYESVYKIININNLSDLDIINFKGKWNRVRIGNCTVNSDIQKNSLFIKELFFTDCNSHTLQAFKNSISEQTHIENENQDCNLDFKHNAQKLSVALYNCTLDLNSINGKWDAMIFTDCQFTSQRIKSSAEALISVIFTESFVHNVDFSAFIDSGLKINEVQINAQNFNLNHLQVLQPVNSIIANTTVDLQSLFSLKYFIFTNCTFHNPHRISSFKSKIINGNLNHFHLFENEEMDLQNAIIFSLPNSKTLKCVNSVFNLRQFDEQTSLIQSLFILNCRFERFSFLQFPNLERVNSSNEKLVQTFQRFKDEKDAQNQMKGMNQLIARKENQRQTDKKQFVKDLHKQLYNIEIKVEKGTE</sequence>
<name>A0AA86RR86_9EUKA</name>
<dbReference type="AlphaFoldDB" id="A0AA86RR86"/>
<evidence type="ECO:0000313" key="1">
    <source>
        <dbReference type="EMBL" id="CAI9978138.1"/>
    </source>
</evidence>
<protein>
    <submittedName>
        <fullName evidence="2">Hypothetical_protein</fullName>
    </submittedName>
</protein>
<dbReference type="Proteomes" id="UP001642409">
    <property type="component" value="Unassembled WGS sequence"/>
</dbReference>
<gene>
    <name evidence="2" type="ORF">HINF_LOCUS35443</name>
    <name evidence="1" type="ORF">HINF_LOCUS65783</name>
</gene>